<evidence type="ECO:0000313" key="2">
    <source>
        <dbReference type="Proteomes" id="UP000194137"/>
    </source>
</evidence>
<accession>A0A1W7A005</accession>
<protein>
    <recommendedName>
        <fullName evidence="3">Methyltransferase</fullName>
    </recommendedName>
</protein>
<dbReference type="KEGG" id="psin:CAK95_26895"/>
<dbReference type="SUPFAM" id="SSF53335">
    <property type="entry name" value="S-adenosyl-L-methionine-dependent methyltransferases"/>
    <property type="match status" value="1"/>
</dbReference>
<evidence type="ECO:0008006" key="3">
    <source>
        <dbReference type="Google" id="ProtNLM"/>
    </source>
</evidence>
<organism evidence="1 2">
    <name type="scientific">Pseudorhodoplanes sinuspersici</name>
    <dbReference type="NCBI Taxonomy" id="1235591"/>
    <lineage>
        <taxon>Bacteria</taxon>
        <taxon>Pseudomonadati</taxon>
        <taxon>Pseudomonadota</taxon>
        <taxon>Alphaproteobacteria</taxon>
        <taxon>Hyphomicrobiales</taxon>
        <taxon>Pseudorhodoplanes</taxon>
    </lineage>
</organism>
<dbReference type="RefSeq" id="WP_086090756.1">
    <property type="nucleotide sequence ID" value="NZ_CP021112.1"/>
</dbReference>
<evidence type="ECO:0000313" key="1">
    <source>
        <dbReference type="EMBL" id="ARQ02325.1"/>
    </source>
</evidence>
<reference evidence="1 2" key="1">
    <citation type="submission" date="2017-05" db="EMBL/GenBank/DDBJ databases">
        <title>Full genome sequence of Pseudorhodoplanes sinuspersici.</title>
        <authorList>
            <person name="Dastgheib S.M.M."/>
            <person name="Shavandi M."/>
            <person name="Tirandaz H."/>
        </authorList>
    </citation>
    <scope>NUCLEOTIDE SEQUENCE [LARGE SCALE GENOMIC DNA]</scope>
    <source>
        <strain evidence="1 2">RIPI110</strain>
    </source>
</reference>
<dbReference type="AlphaFoldDB" id="A0A1W7A005"/>
<dbReference type="EMBL" id="CP021112">
    <property type="protein sequence ID" value="ARQ02325.1"/>
    <property type="molecule type" value="Genomic_DNA"/>
</dbReference>
<sequence>MVEIGTFMGLSACFLASSIKGTLYTINVSASEMKIAQKTVSDFGLTNVKFIVGDSLEALPELVQNIPNLEAAYIDGYHSYRYSMGEYQIIEPLVGNKKSAIFIDDAHKPHPDGEQDGGILRTVDEPGSKRIPILGNRIAVKTFGDFALL</sequence>
<gene>
    <name evidence="1" type="ORF">CAK95_26895</name>
</gene>
<dbReference type="Proteomes" id="UP000194137">
    <property type="component" value="Chromosome"/>
</dbReference>
<dbReference type="STRING" id="1235591.CAK95_26895"/>
<dbReference type="InterPro" id="IPR029063">
    <property type="entry name" value="SAM-dependent_MTases_sf"/>
</dbReference>
<dbReference type="Pfam" id="PF13578">
    <property type="entry name" value="Methyltransf_24"/>
    <property type="match status" value="1"/>
</dbReference>
<dbReference type="Gene3D" id="3.40.50.150">
    <property type="entry name" value="Vaccinia Virus protein VP39"/>
    <property type="match status" value="1"/>
</dbReference>
<dbReference type="CDD" id="cd02440">
    <property type="entry name" value="AdoMet_MTases"/>
    <property type="match status" value="1"/>
</dbReference>
<proteinExistence type="predicted"/>
<name>A0A1W7A005_9HYPH</name>
<keyword evidence="2" id="KW-1185">Reference proteome</keyword>